<dbReference type="GO" id="GO:0005886">
    <property type="term" value="C:plasma membrane"/>
    <property type="evidence" value="ECO:0007669"/>
    <property type="project" value="TreeGrafter"/>
</dbReference>
<dbReference type="InterPro" id="IPR051120">
    <property type="entry name" value="ABC_AA/LPS_Transport"/>
</dbReference>
<dbReference type="GO" id="GO:0005524">
    <property type="term" value="F:ATP binding"/>
    <property type="evidence" value="ECO:0007669"/>
    <property type="project" value="UniProtKB-KW"/>
</dbReference>
<reference evidence="5" key="1">
    <citation type="submission" date="2020-07" db="EMBL/GenBank/DDBJ databases">
        <title>Huge and variable diversity of episymbiotic CPR bacteria and DPANN archaea in groundwater ecosystems.</title>
        <authorList>
            <person name="He C.Y."/>
            <person name="Keren R."/>
            <person name="Whittaker M."/>
            <person name="Farag I.F."/>
            <person name="Doudna J."/>
            <person name="Cate J.H.D."/>
            <person name="Banfield J.F."/>
        </authorList>
    </citation>
    <scope>NUCLEOTIDE SEQUENCE</scope>
    <source>
        <strain evidence="5">NC_groundwater_763_Ag_S-0.2um_68_21</strain>
    </source>
</reference>
<organism evidence="5 6">
    <name type="scientific">Tectimicrobiota bacterium</name>
    <dbReference type="NCBI Taxonomy" id="2528274"/>
    <lineage>
        <taxon>Bacteria</taxon>
        <taxon>Pseudomonadati</taxon>
        <taxon>Nitrospinota/Tectimicrobiota group</taxon>
        <taxon>Candidatus Tectimicrobiota</taxon>
    </lineage>
</organism>
<dbReference type="SUPFAM" id="SSF52540">
    <property type="entry name" value="P-loop containing nucleoside triphosphate hydrolases"/>
    <property type="match status" value="1"/>
</dbReference>
<dbReference type="GO" id="GO:1903805">
    <property type="term" value="P:L-valine import across plasma membrane"/>
    <property type="evidence" value="ECO:0007669"/>
    <property type="project" value="TreeGrafter"/>
</dbReference>
<dbReference type="GO" id="GO:0005304">
    <property type="term" value="F:L-valine transmembrane transporter activity"/>
    <property type="evidence" value="ECO:0007669"/>
    <property type="project" value="TreeGrafter"/>
</dbReference>
<dbReference type="SMART" id="SM00382">
    <property type="entry name" value="AAA"/>
    <property type="match status" value="1"/>
</dbReference>
<comment type="caution">
    <text evidence="5">The sequence shown here is derived from an EMBL/GenBank/DDBJ whole genome shotgun (WGS) entry which is preliminary data.</text>
</comment>
<dbReference type="InterPro" id="IPR027417">
    <property type="entry name" value="P-loop_NTPase"/>
</dbReference>
<dbReference type="GO" id="GO:0015188">
    <property type="term" value="F:L-isoleucine transmembrane transporter activity"/>
    <property type="evidence" value="ECO:0007669"/>
    <property type="project" value="TreeGrafter"/>
</dbReference>
<evidence type="ECO:0000256" key="2">
    <source>
        <dbReference type="ARBA" id="ARBA00022741"/>
    </source>
</evidence>
<keyword evidence="3 5" id="KW-0067">ATP-binding</keyword>
<proteinExistence type="predicted"/>
<dbReference type="GO" id="GO:0042941">
    <property type="term" value="P:D-alanine transmembrane transport"/>
    <property type="evidence" value="ECO:0007669"/>
    <property type="project" value="TreeGrafter"/>
</dbReference>
<dbReference type="Pfam" id="PF00005">
    <property type="entry name" value="ABC_tran"/>
    <property type="match status" value="1"/>
</dbReference>
<dbReference type="AlphaFoldDB" id="A0A932MPK0"/>
<keyword evidence="2" id="KW-0547">Nucleotide-binding</keyword>
<evidence type="ECO:0000313" key="6">
    <source>
        <dbReference type="Proteomes" id="UP000782312"/>
    </source>
</evidence>
<dbReference type="PANTHER" id="PTHR45772:SF7">
    <property type="entry name" value="AMINO ACID ABC TRANSPORTER ATP-BINDING PROTEIN"/>
    <property type="match status" value="1"/>
</dbReference>
<dbReference type="GO" id="GO:0015192">
    <property type="term" value="F:L-phenylalanine transmembrane transporter activity"/>
    <property type="evidence" value="ECO:0007669"/>
    <property type="project" value="TreeGrafter"/>
</dbReference>
<evidence type="ECO:0000256" key="3">
    <source>
        <dbReference type="ARBA" id="ARBA00022840"/>
    </source>
</evidence>
<dbReference type="InterPro" id="IPR003593">
    <property type="entry name" value="AAA+_ATPase"/>
</dbReference>
<keyword evidence="1" id="KW-0813">Transport</keyword>
<evidence type="ECO:0000256" key="1">
    <source>
        <dbReference type="ARBA" id="ARBA00022448"/>
    </source>
</evidence>
<dbReference type="EMBL" id="JACPUR010000036">
    <property type="protein sequence ID" value="MBI3128923.1"/>
    <property type="molecule type" value="Genomic_DNA"/>
</dbReference>
<sequence length="251" mass="27560">MATGEQPRLELRGVSKHFGGLHAVEDVNLRLTRGGRHGILGPNGAGKTTLFNLITGVLPLTSGSISLFGQDVSREPTHKRTALGMARTFQITSLFPKMTVLDNVLLAVQGLRPMKLMMLKPLTSYGNVYDKAEKLLTDVNFWHLRDTQVRNLSHGEQRQLEVVLGLASDPTVLLLDEPSAGLATGESREMAQFLNSLDKDLSILIIEHDLDVLFGVVSRITVLHYGKVLLEGPSDQVRNDSQVKEIYLGKG</sequence>
<dbReference type="PANTHER" id="PTHR45772">
    <property type="entry name" value="CONSERVED COMPONENT OF ABC TRANSPORTER FOR NATURAL AMINO ACIDS-RELATED"/>
    <property type="match status" value="1"/>
</dbReference>
<dbReference type="CDD" id="cd03219">
    <property type="entry name" value="ABC_Mj1267_LivG_branched"/>
    <property type="match status" value="1"/>
</dbReference>
<dbReference type="Gene3D" id="3.40.50.300">
    <property type="entry name" value="P-loop containing nucleotide triphosphate hydrolases"/>
    <property type="match status" value="1"/>
</dbReference>
<dbReference type="Proteomes" id="UP000782312">
    <property type="component" value="Unassembled WGS sequence"/>
</dbReference>
<dbReference type="GO" id="GO:0016887">
    <property type="term" value="F:ATP hydrolysis activity"/>
    <property type="evidence" value="ECO:0007669"/>
    <property type="project" value="InterPro"/>
</dbReference>
<gene>
    <name evidence="5" type="ORF">HYZ11_15060</name>
</gene>
<accession>A0A932MPK0</accession>
<dbReference type="GO" id="GO:1903806">
    <property type="term" value="P:L-isoleucine import across plasma membrane"/>
    <property type="evidence" value="ECO:0007669"/>
    <property type="project" value="TreeGrafter"/>
</dbReference>
<name>A0A932MPK0_UNCTE</name>
<feature type="domain" description="ABC transporter" evidence="4">
    <location>
        <begin position="9"/>
        <end position="250"/>
    </location>
</feature>
<evidence type="ECO:0000259" key="4">
    <source>
        <dbReference type="PROSITE" id="PS50893"/>
    </source>
</evidence>
<evidence type="ECO:0000313" key="5">
    <source>
        <dbReference type="EMBL" id="MBI3128923.1"/>
    </source>
</evidence>
<dbReference type="PROSITE" id="PS50893">
    <property type="entry name" value="ABC_TRANSPORTER_2"/>
    <property type="match status" value="1"/>
</dbReference>
<dbReference type="InterPro" id="IPR003439">
    <property type="entry name" value="ABC_transporter-like_ATP-bd"/>
</dbReference>
<protein>
    <submittedName>
        <fullName evidence="5">ABC transporter ATP-binding protein</fullName>
    </submittedName>
</protein>
<dbReference type="GO" id="GO:0015808">
    <property type="term" value="P:L-alanine transport"/>
    <property type="evidence" value="ECO:0007669"/>
    <property type="project" value="TreeGrafter"/>
</dbReference>